<comment type="caution">
    <text evidence="1">The sequence shown here is derived from an EMBL/GenBank/DDBJ whole genome shotgun (WGS) entry which is preliminary data.</text>
</comment>
<keyword evidence="2" id="KW-1185">Reference proteome</keyword>
<dbReference type="PANTHER" id="PTHR34127">
    <property type="entry name" value="OS04G0405600 PROTEIN"/>
    <property type="match status" value="1"/>
</dbReference>
<protein>
    <submittedName>
        <fullName evidence="1">Uncharacterized protein</fullName>
    </submittedName>
</protein>
<dbReference type="EMBL" id="LGRX02012810">
    <property type="protein sequence ID" value="KAK3266823.1"/>
    <property type="molecule type" value="Genomic_DNA"/>
</dbReference>
<dbReference type="AlphaFoldDB" id="A0AAE0KZS3"/>
<dbReference type="Proteomes" id="UP001190700">
    <property type="component" value="Unassembled WGS sequence"/>
</dbReference>
<dbReference type="Pfam" id="PF07082">
    <property type="entry name" value="DUF1350"/>
    <property type="match status" value="1"/>
</dbReference>
<name>A0AAE0KZS3_9CHLO</name>
<dbReference type="InterPro" id="IPR010765">
    <property type="entry name" value="DUF1350"/>
</dbReference>
<proteinExistence type="predicted"/>
<evidence type="ECO:0000313" key="1">
    <source>
        <dbReference type="EMBL" id="KAK3266823.1"/>
    </source>
</evidence>
<organism evidence="1 2">
    <name type="scientific">Cymbomonas tetramitiformis</name>
    <dbReference type="NCBI Taxonomy" id="36881"/>
    <lineage>
        <taxon>Eukaryota</taxon>
        <taxon>Viridiplantae</taxon>
        <taxon>Chlorophyta</taxon>
        <taxon>Pyramimonadophyceae</taxon>
        <taxon>Pyramimonadales</taxon>
        <taxon>Pyramimonadaceae</taxon>
        <taxon>Cymbomonas</taxon>
    </lineage>
</organism>
<evidence type="ECO:0000313" key="2">
    <source>
        <dbReference type="Proteomes" id="UP001190700"/>
    </source>
</evidence>
<dbReference type="PANTHER" id="PTHR34127:SF1">
    <property type="entry name" value="OS04G0405600 PROTEIN"/>
    <property type="match status" value="1"/>
</dbReference>
<accession>A0AAE0KZS3</accession>
<sequence>MALRYSCLLKYDICLPHRGPLPERKQRIPSARCDSVARRECQIFGTHQLRVIPKKLKAGLRTQSRQTRSALCRTVASDADGDLLGGMGTAIELRSRLQDIDLEMRNGGGSGPRKWEQIEGAWVRLPAGRAWGCVHFIGGAVLGSFPHIVYDTFLGRLCDEGGLMVVATPYELSPDHGSIAAETTTMAAKALAAHTWFTGGAVHHTP</sequence>
<reference evidence="1 2" key="1">
    <citation type="journal article" date="2015" name="Genome Biol. Evol.">
        <title>Comparative Genomics of a Bacterivorous Green Alga Reveals Evolutionary Causalities and Consequences of Phago-Mixotrophic Mode of Nutrition.</title>
        <authorList>
            <person name="Burns J.A."/>
            <person name="Paasch A."/>
            <person name="Narechania A."/>
            <person name="Kim E."/>
        </authorList>
    </citation>
    <scope>NUCLEOTIDE SEQUENCE [LARGE SCALE GENOMIC DNA]</scope>
    <source>
        <strain evidence="1 2">PLY_AMNH</strain>
    </source>
</reference>
<gene>
    <name evidence="1" type="ORF">CYMTET_24585</name>
</gene>